<evidence type="ECO:0000256" key="1">
    <source>
        <dbReference type="ARBA" id="ARBA00004613"/>
    </source>
</evidence>
<organism evidence="9 10">
    <name type="scientific">Adhaeribacter swui</name>
    <dbReference type="NCBI Taxonomy" id="2086471"/>
    <lineage>
        <taxon>Bacteria</taxon>
        <taxon>Pseudomonadati</taxon>
        <taxon>Bacteroidota</taxon>
        <taxon>Cytophagia</taxon>
        <taxon>Cytophagales</taxon>
        <taxon>Hymenobacteraceae</taxon>
        <taxon>Adhaeribacter</taxon>
    </lineage>
</organism>
<keyword evidence="5" id="KW-0378">Hydrolase</keyword>
<dbReference type="AlphaFoldDB" id="A0A7G7G7J8"/>
<dbReference type="Pfam" id="PF02230">
    <property type="entry name" value="Abhydrolase_2"/>
    <property type="match status" value="1"/>
</dbReference>
<dbReference type="Gene3D" id="3.40.50.1820">
    <property type="entry name" value="alpha/beta hydrolase"/>
    <property type="match status" value="1"/>
</dbReference>
<dbReference type="PANTHER" id="PTHR38050">
    <property type="match status" value="1"/>
</dbReference>
<sequence length="288" mass="32139">MKIALCLVLFCASILEVKSQIITDSVQVENHYRVFHFNKPTQATQNFDLVFVLHGSGGDGKGMMQPAAALQKNANQEHFLPVYPDGYKRYWNECRKKATSAANQEDINEQAFFKAMHQYFQQKYQVNKKYFFAIGLSGGGHMAYKLALTMPQQCKAICAVVANLPDQPNLDCVEAKVPVAVMIINGTNDAINPYNGGEMQVNGNSFGTVHSTDGSFEYWAKLAGYTGKPTEAAIPDPDKNNQQTITRYTYKQKNKPEVTLLKVTGGEHAFPKDVDGFIEAGQFFKRQK</sequence>
<dbReference type="PANTHER" id="PTHR38050:SF2">
    <property type="entry name" value="FERULOYL ESTERASE C-RELATED"/>
    <property type="match status" value="1"/>
</dbReference>
<dbReference type="InterPro" id="IPR043595">
    <property type="entry name" value="FaeB/C/D"/>
</dbReference>
<dbReference type="GO" id="GO:0045493">
    <property type="term" value="P:xylan catabolic process"/>
    <property type="evidence" value="ECO:0007669"/>
    <property type="project" value="UniProtKB-KW"/>
</dbReference>
<evidence type="ECO:0000256" key="7">
    <source>
        <dbReference type="ARBA" id="ARBA00023326"/>
    </source>
</evidence>
<proteinExistence type="predicted"/>
<dbReference type="InterPro" id="IPR029058">
    <property type="entry name" value="AB_hydrolase_fold"/>
</dbReference>
<protein>
    <submittedName>
        <fullName evidence="9">Poly(3-hydroxybutyrate) depolymerase</fullName>
    </submittedName>
</protein>
<evidence type="ECO:0000313" key="9">
    <source>
        <dbReference type="EMBL" id="QNF33132.1"/>
    </source>
</evidence>
<dbReference type="RefSeq" id="WP_185273984.1">
    <property type="nucleotide sequence ID" value="NZ_CP055156.1"/>
</dbReference>
<evidence type="ECO:0000256" key="3">
    <source>
        <dbReference type="ARBA" id="ARBA00022651"/>
    </source>
</evidence>
<accession>A0A7G7G7J8</accession>
<dbReference type="GO" id="GO:0030600">
    <property type="term" value="F:feruloyl esterase activity"/>
    <property type="evidence" value="ECO:0007669"/>
    <property type="project" value="InterPro"/>
</dbReference>
<comment type="subcellular location">
    <subcellularLocation>
        <location evidence="1">Secreted</location>
    </subcellularLocation>
</comment>
<keyword evidence="3" id="KW-0858">Xylan degradation</keyword>
<evidence type="ECO:0000256" key="6">
    <source>
        <dbReference type="ARBA" id="ARBA00023277"/>
    </source>
</evidence>
<dbReference type="EMBL" id="CP055156">
    <property type="protein sequence ID" value="QNF33132.1"/>
    <property type="molecule type" value="Genomic_DNA"/>
</dbReference>
<keyword evidence="6" id="KW-0119">Carbohydrate metabolism</keyword>
<reference evidence="9 10" key="1">
    <citation type="journal article" date="2018" name="Int. J. Syst. Evol. Microbiol.">
        <title>Adhaeribacter swui sp. nov., isolated from wet mud.</title>
        <authorList>
            <person name="Kim D.U."/>
            <person name="Kim K.W."/>
            <person name="Kang M.S."/>
            <person name="Kim J.Y."/>
            <person name="Jang J.H."/>
            <person name="Kim M.K."/>
        </authorList>
    </citation>
    <scope>NUCLEOTIDE SEQUENCE [LARGE SCALE GENOMIC DNA]</scope>
    <source>
        <strain evidence="9 10">KCTC 52873</strain>
    </source>
</reference>
<dbReference type="InterPro" id="IPR003140">
    <property type="entry name" value="PLipase/COase/thioEstase"/>
</dbReference>
<keyword evidence="4" id="KW-0732">Signal</keyword>
<dbReference type="KEGG" id="aswu:HUW51_10490"/>
<keyword evidence="7" id="KW-0624">Polysaccharide degradation</keyword>
<evidence type="ECO:0000256" key="4">
    <source>
        <dbReference type="ARBA" id="ARBA00022729"/>
    </source>
</evidence>
<evidence type="ECO:0000256" key="5">
    <source>
        <dbReference type="ARBA" id="ARBA00022801"/>
    </source>
</evidence>
<evidence type="ECO:0000259" key="8">
    <source>
        <dbReference type="Pfam" id="PF02230"/>
    </source>
</evidence>
<evidence type="ECO:0000256" key="2">
    <source>
        <dbReference type="ARBA" id="ARBA00022525"/>
    </source>
</evidence>
<evidence type="ECO:0000313" key="10">
    <source>
        <dbReference type="Proteomes" id="UP000515237"/>
    </source>
</evidence>
<gene>
    <name evidence="9" type="ORF">HUW51_10490</name>
</gene>
<keyword evidence="10" id="KW-1185">Reference proteome</keyword>
<keyword evidence="2" id="KW-0964">Secreted</keyword>
<feature type="domain" description="Phospholipase/carboxylesterase/thioesterase" evidence="8">
    <location>
        <begin position="48"/>
        <end position="199"/>
    </location>
</feature>
<dbReference type="SUPFAM" id="SSF53474">
    <property type="entry name" value="alpha/beta-Hydrolases"/>
    <property type="match status" value="1"/>
</dbReference>
<dbReference type="Proteomes" id="UP000515237">
    <property type="component" value="Chromosome"/>
</dbReference>
<name>A0A7G7G7J8_9BACT</name>
<dbReference type="GO" id="GO:0005576">
    <property type="term" value="C:extracellular region"/>
    <property type="evidence" value="ECO:0007669"/>
    <property type="project" value="UniProtKB-SubCell"/>
</dbReference>